<proteinExistence type="predicted"/>
<comment type="caution">
    <text evidence="1">The sequence shown here is derived from an EMBL/GenBank/DDBJ whole genome shotgun (WGS) entry which is preliminary data.</text>
</comment>
<keyword evidence="1" id="KW-0346">Stress response</keyword>
<name>A0ACB8UXB4_9EURO</name>
<gene>
    <name evidence="1" type="primary">hsp10_2</name>
    <name evidence="1" type="ORF">LOY88_004220</name>
</gene>
<dbReference type="EMBL" id="JALBCA010000061">
    <property type="protein sequence ID" value="KAI2385269.1"/>
    <property type="molecule type" value="Genomic_DNA"/>
</dbReference>
<reference evidence="1" key="1">
    <citation type="journal article" date="2022" name="bioRxiv">
        <title>Population genetic analysis of Ophidiomyces ophidiicola, the causative agent of snake fungal disease, indicates recent introductions to the USA.</title>
        <authorList>
            <person name="Ladner J.T."/>
            <person name="Palmer J.M."/>
            <person name="Ettinger C.L."/>
            <person name="Stajich J.E."/>
            <person name="Farrell T.M."/>
            <person name="Glorioso B.M."/>
            <person name="Lawson B."/>
            <person name="Price S.J."/>
            <person name="Stengle A.G."/>
            <person name="Grear D.A."/>
            <person name="Lorch J.M."/>
        </authorList>
    </citation>
    <scope>NUCLEOTIDE SEQUENCE</scope>
    <source>
        <strain evidence="1">NWHC 24266-5</strain>
    </source>
</reference>
<sequence>MELQSIHPTSGTMIPRTVLFLSIAMAIVGSVTGHNLAANAKDSEAFYPLPPPMSPGPPTKVAREEVCTGNPLARVKHNTSQLAPRQTVPKVWGNPREPPPVVKRSDNGAPEMMMEKRQPEPEPQTGLGSCGPQGCPRPPTKRGIEFRS</sequence>
<evidence type="ECO:0000313" key="1">
    <source>
        <dbReference type="EMBL" id="KAI2385269.1"/>
    </source>
</evidence>
<accession>A0ACB8UXB4</accession>
<protein>
    <submittedName>
        <fullName evidence="1">Mitochondrial heat shock protein Hsp10</fullName>
    </submittedName>
</protein>
<organism evidence="1">
    <name type="scientific">Ophidiomyces ophidiicola</name>
    <dbReference type="NCBI Taxonomy" id="1387563"/>
    <lineage>
        <taxon>Eukaryota</taxon>
        <taxon>Fungi</taxon>
        <taxon>Dikarya</taxon>
        <taxon>Ascomycota</taxon>
        <taxon>Pezizomycotina</taxon>
        <taxon>Eurotiomycetes</taxon>
        <taxon>Eurotiomycetidae</taxon>
        <taxon>Onygenales</taxon>
        <taxon>Onygenaceae</taxon>
        <taxon>Ophidiomyces</taxon>
    </lineage>
</organism>